<keyword evidence="4" id="KW-1185">Reference proteome</keyword>
<evidence type="ECO:0008006" key="6">
    <source>
        <dbReference type="Google" id="ProtNLM"/>
    </source>
</evidence>
<dbReference type="RefSeq" id="WP_070054559.1">
    <property type="nucleotide sequence ID" value="NZ_FVZF01000003.1"/>
</dbReference>
<feature type="transmembrane region" description="Helical" evidence="1">
    <location>
        <begin position="107"/>
        <end position="130"/>
    </location>
</feature>
<comment type="caution">
    <text evidence="3">The sequence shown here is derived from an EMBL/GenBank/DDBJ whole genome shotgun (WGS) entry which is preliminary data.</text>
</comment>
<evidence type="ECO:0000313" key="2">
    <source>
        <dbReference type="EMBL" id="OEY72269.1"/>
    </source>
</evidence>
<reference evidence="2 4" key="2">
    <citation type="submission" date="2016-09" db="EMBL/GenBank/DDBJ databases">
        <title>Genome Sequence of Salegentibacter salarius,Isolated from a Marine Solar Saltern of the Yellow Sea in South Korea.</title>
        <authorList>
            <person name="Zheng Q."/>
            <person name="Liu Y."/>
        </authorList>
    </citation>
    <scope>NUCLEOTIDE SEQUENCE [LARGE SCALE GENOMIC DNA]</scope>
    <source>
        <strain evidence="2 4">KCTC 12974</strain>
    </source>
</reference>
<gene>
    <name evidence="3" type="ORF">APR40_03225</name>
    <name evidence="2" type="ORF">BHS39_03225</name>
</gene>
<accession>A0A2N0TV20</accession>
<dbReference type="EMBL" id="MJBR01000023">
    <property type="protein sequence ID" value="OEY72269.1"/>
    <property type="molecule type" value="Genomic_DNA"/>
</dbReference>
<reference evidence="3 5" key="1">
    <citation type="submission" date="2015-10" db="EMBL/GenBank/DDBJ databases">
        <title>Draft genome sequence of Salegentibacter salinarum KCTC 12975.</title>
        <authorList>
            <person name="Lin W."/>
            <person name="Zheng Q."/>
        </authorList>
    </citation>
    <scope>NUCLEOTIDE SEQUENCE [LARGE SCALE GENOMIC DNA]</scope>
    <source>
        <strain evidence="3 5">KCTC 12974</strain>
    </source>
</reference>
<dbReference type="EMBL" id="LKTR01000023">
    <property type="protein sequence ID" value="PKD18590.1"/>
    <property type="molecule type" value="Genomic_DNA"/>
</dbReference>
<protein>
    <recommendedName>
        <fullName evidence="6">DUF2975 domain-containing protein</fullName>
    </recommendedName>
</protein>
<feature type="transmembrane region" description="Helical" evidence="1">
    <location>
        <begin position="7"/>
        <end position="28"/>
    </location>
</feature>
<feature type="transmembrane region" description="Helical" evidence="1">
    <location>
        <begin position="60"/>
        <end position="87"/>
    </location>
</feature>
<evidence type="ECO:0000256" key="1">
    <source>
        <dbReference type="SAM" id="Phobius"/>
    </source>
</evidence>
<evidence type="ECO:0000313" key="4">
    <source>
        <dbReference type="Proteomes" id="UP000176009"/>
    </source>
</evidence>
<proteinExistence type="predicted"/>
<keyword evidence="1" id="KW-0812">Transmembrane</keyword>
<dbReference type="Proteomes" id="UP000232533">
    <property type="component" value="Unassembled WGS sequence"/>
</dbReference>
<dbReference type="AlphaFoldDB" id="A0A2N0TV20"/>
<dbReference type="OrthoDB" id="1356768at2"/>
<dbReference type="Proteomes" id="UP000176009">
    <property type="component" value="Unassembled WGS sequence"/>
</dbReference>
<organism evidence="3 5">
    <name type="scientific">Salegentibacter salarius</name>
    <dbReference type="NCBI Taxonomy" id="435906"/>
    <lineage>
        <taxon>Bacteria</taxon>
        <taxon>Pseudomonadati</taxon>
        <taxon>Bacteroidota</taxon>
        <taxon>Flavobacteriia</taxon>
        <taxon>Flavobacteriales</taxon>
        <taxon>Flavobacteriaceae</taxon>
        <taxon>Salegentibacter</taxon>
    </lineage>
</organism>
<name>A0A2N0TV20_9FLAO</name>
<feature type="transmembrane region" description="Helical" evidence="1">
    <location>
        <begin position="142"/>
        <end position="161"/>
    </location>
</feature>
<keyword evidence="1" id="KW-1133">Transmembrane helix</keyword>
<sequence length="174" mass="19725">MKWHLNILRLIINLSIIGIIILGIIISFDLASSIITPETSFSDKIKLDYFQDAKDTSSEIVAYVFIAIYLALHLFLLTKFVSTNISIKALLKRGLIYKNQNKDLRNIGSGFILFAKLKYSLLMISGVFFYNDITILIDALPQFLLFYVLGKILLMISLISAEGELIKQENELTV</sequence>
<keyword evidence="1" id="KW-0472">Membrane</keyword>
<evidence type="ECO:0000313" key="5">
    <source>
        <dbReference type="Proteomes" id="UP000232533"/>
    </source>
</evidence>
<evidence type="ECO:0000313" key="3">
    <source>
        <dbReference type="EMBL" id="PKD18590.1"/>
    </source>
</evidence>